<evidence type="ECO:0000313" key="3">
    <source>
        <dbReference type="Proteomes" id="UP000199287"/>
    </source>
</evidence>
<dbReference type="Proteomes" id="UP000199287">
    <property type="component" value="Unassembled WGS sequence"/>
</dbReference>
<name>A0A1I3EP95_9FIRM</name>
<keyword evidence="1" id="KW-0472">Membrane</keyword>
<accession>A0A1I3EP95</accession>
<feature type="transmembrane region" description="Helical" evidence="1">
    <location>
        <begin position="40"/>
        <end position="62"/>
    </location>
</feature>
<feature type="transmembrane region" description="Helical" evidence="1">
    <location>
        <begin position="68"/>
        <end position="89"/>
    </location>
</feature>
<feature type="transmembrane region" description="Helical" evidence="1">
    <location>
        <begin position="12"/>
        <end position="31"/>
    </location>
</feature>
<dbReference type="OrthoDB" id="1756923at2"/>
<evidence type="ECO:0000313" key="2">
    <source>
        <dbReference type="EMBL" id="SFI00836.1"/>
    </source>
</evidence>
<sequence length="95" mass="10558">MDFSYYHLIQDILGVLMVAAGLRLMQVYLVLMKNKGIKSAYLLCTIGHGFLTAAGVTLLLFPWALKPWILSTILFLTGRCIGVVACKIIKKQEAQ</sequence>
<keyword evidence="3" id="KW-1185">Reference proteome</keyword>
<dbReference type="AlphaFoldDB" id="A0A1I3EP95"/>
<reference evidence="3" key="1">
    <citation type="submission" date="2016-10" db="EMBL/GenBank/DDBJ databases">
        <authorList>
            <person name="Varghese N."/>
            <person name="Submissions S."/>
        </authorList>
    </citation>
    <scope>NUCLEOTIDE SEQUENCE [LARGE SCALE GENOMIC DNA]</scope>
    <source>
        <strain evidence="3">Z-7934</strain>
    </source>
</reference>
<dbReference type="STRING" id="69895.SAMN05192551_10598"/>
<organism evidence="2 3">
    <name type="scientific">Tindallia magadiensis</name>
    <dbReference type="NCBI Taxonomy" id="69895"/>
    <lineage>
        <taxon>Bacteria</taxon>
        <taxon>Bacillati</taxon>
        <taxon>Bacillota</taxon>
        <taxon>Clostridia</taxon>
        <taxon>Peptostreptococcales</taxon>
        <taxon>Tindalliaceae</taxon>
        <taxon>Tindallia</taxon>
    </lineage>
</organism>
<proteinExistence type="predicted"/>
<keyword evidence="1" id="KW-0812">Transmembrane</keyword>
<dbReference type="EMBL" id="FOQA01000005">
    <property type="protein sequence ID" value="SFI00836.1"/>
    <property type="molecule type" value="Genomic_DNA"/>
</dbReference>
<protein>
    <submittedName>
        <fullName evidence="2">Uncharacterized protein</fullName>
    </submittedName>
</protein>
<dbReference type="RefSeq" id="WP_093372024.1">
    <property type="nucleotide sequence ID" value="NZ_FOQA01000005.1"/>
</dbReference>
<gene>
    <name evidence="2" type="ORF">SAMN05192551_10598</name>
</gene>
<keyword evidence="1" id="KW-1133">Transmembrane helix</keyword>
<evidence type="ECO:0000256" key="1">
    <source>
        <dbReference type="SAM" id="Phobius"/>
    </source>
</evidence>